<evidence type="ECO:0000259" key="5">
    <source>
        <dbReference type="Pfam" id="PF03159"/>
    </source>
</evidence>
<dbReference type="GO" id="GO:0003723">
    <property type="term" value="F:RNA binding"/>
    <property type="evidence" value="ECO:0007669"/>
    <property type="project" value="TreeGrafter"/>
</dbReference>
<dbReference type="InterPro" id="IPR041412">
    <property type="entry name" value="Xrn1_helical"/>
</dbReference>
<keyword evidence="2" id="KW-0378">Hydrolase</keyword>
<feature type="domain" description="Xrn1 N-terminal" evidence="5">
    <location>
        <begin position="1"/>
        <end position="209"/>
    </location>
</feature>
<accession>A0A6C0DZF2</accession>
<proteinExistence type="inferred from homology"/>
<dbReference type="Gene3D" id="3.40.50.12390">
    <property type="match status" value="1"/>
</dbReference>
<dbReference type="Gene3D" id="1.25.40.1050">
    <property type="match status" value="1"/>
</dbReference>
<dbReference type="Pfam" id="PF17846">
    <property type="entry name" value="XRN_M"/>
    <property type="match status" value="2"/>
</dbReference>
<dbReference type="GO" id="GO:0016075">
    <property type="term" value="P:rRNA catabolic process"/>
    <property type="evidence" value="ECO:0007669"/>
    <property type="project" value="TreeGrafter"/>
</dbReference>
<dbReference type="GO" id="GO:0004534">
    <property type="term" value="F:5'-3' RNA exonuclease activity"/>
    <property type="evidence" value="ECO:0007669"/>
    <property type="project" value="TreeGrafter"/>
</dbReference>
<dbReference type="GO" id="GO:0000956">
    <property type="term" value="P:nuclear-transcribed mRNA catabolic process"/>
    <property type="evidence" value="ECO:0007669"/>
    <property type="project" value="TreeGrafter"/>
</dbReference>
<dbReference type="PANTHER" id="PTHR12341">
    <property type="entry name" value="5'-&gt;3' EXORIBONUCLEASE"/>
    <property type="match status" value="1"/>
</dbReference>
<keyword evidence="3" id="KW-0269">Exonuclease</keyword>
<dbReference type="EMBL" id="MN739697">
    <property type="protein sequence ID" value="QHT21868.1"/>
    <property type="molecule type" value="Genomic_DNA"/>
</dbReference>
<feature type="domain" description="Xrn1 helical" evidence="6">
    <location>
        <begin position="240"/>
        <end position="320"/>
    </location>
</feature>
<dbReference type="PANTHER" id="PTHR12341:SF7">
    <property type="entry name" value="5'-3' EXORIBONUCLEASE 1"/>
    <property type="match status" value="1"/>
</dbReference>
<protein>
    <recommendedName>
        <fullName evidence="8">Xrn1 N-terminal domain-containing protein</fullName>
    </recommendedName>
</protein>
<evidence type="ECO:0000256" key="2">
    <source>
        <dbReference type="ARBA" id="ARBA00022801"/>
    </source>
</evidence>
<organism evidence="7">
    <name type="scientific">viral metagenome</name>
    <dbReference type="NCBI Taxonomy" id="1070528"/>
    <lineage>
        <taxon>unclassified sequences</taxon>
        <taxon>metagenomes</taxon>
        <taxon>organismal metagenomes</taxon>
    </lineage>
</organism>
<keyword evidence="1" id="KW-0540">Nuclease</keyword>
<dbReference type="Pfam" id="PF03159">
    <property type="entry name" value="XRN_N"/>
    <property type="match status" value="1"/>
</dbReference>
<dbReference type="GO" id="GO:0005634">
    <property type="term" value="C:nucleus"/>
    <property type="evidence" value="ECO:0007669"/>
    <property type="project" value="TreeGrafter"/>
</dbReference>
<comment type="similarity">
    <text evidence="4">Belongs to the 5'-3' exonuclease family.</text>
</comment>
<evidence type="ECO:0008006" key="8">
    <source>
        <dbReference type="Google" id="ProtNLM"/>
    </source>
</evidence>
<name>A0A6C0DZF2_9ZZZZ</name>
<sequence length="518" mass="62064">MGVPAFFRKLTKKHKIITFTNNRKIDYLYIDANCLFHPQCFLELEQNIDETNINILNSKMFIRIIAYIDKLIDIVKPNKFTFIAVDGVAPLAKINQQRVRRFANTNNYKHRIMLKHNIKFNDKWSNIVITPATQFMYDLNEKLLEHFKNNKKIIYSSYLENGEGEHKILQHMKSIDYKEQDNCVIYGLDADLIFLALASNKSNIFLLRETNQVTNDTQDNFCYVNIDHMKSCIRKENINTDDYIFICYFLGNDFLPHLPSIDININGYELLLGVYLEIYDKLLVNLIIRNKNKISINHQFLLEFIERLSSYENIFFKKDLPEYLAYKRQQKCYETELYKKEIWEYENLRNVKIIDNIKLDNPGFKERYYEHYFHIETKTDELKSKICHNYLEGLVWVANYYFLECNSWRWQYKYTHPPFLSDIYNYLKMKDINKDFNIMNSKAINMNTQLLCVIPPQFSHVLPQKIRHLNSSIDSPIIDMFPMMYKLDMINKTQLYKCIPILPYLDIDRVEKAIDIKE</sequence>
<dbReference type="InterPro" id="IPR004859">
    <property type="entry name" value="Xrn1_N"/>
</dbReference>
<reference evidence="7" key="1">
    <citation type="journal article" date="2020" name="Nature">
        <title>Giant virus diversity and host interactions through global metagenomics.</title>
        <authorList>
            <person name="Schulz F."/>
            <person name="Roux S."/>
            <person name="Paez-Espino D."/>
            <person name="Jungbluth S."/>
            <person name="Walsh D.A."/>
            <person name="Denef V.J."/>
            <person name="McMahon K.D."/>
            <person name="Konstantinidis K.T."/>
            <person name="Eloe-Fadrosh E.A."/>
            <person name="Kyrpides N.C."/>
            <person name="Woyke T."/>
        </authorList>
    </citation>
    <scope>NUCLEOTIDE SEQUENCE</scope>
    <source>
        <strain evidence="7">GVMAG-M-3300023179-103</strain>
    </source>
</reference>
<evidence type="ECO:0000259" key="6">
    <source>
        <dbReference type="Pfam" id="PF17846"/>
    </source>
</evidence>
<dbReference type="InterPro" id="IPR027073">
    <property type="entry name" value="5_3_exoribonuclease"/>
</dbReference>
<evidence type="ECO:0000256" key="3">
    <source>
        <dbReference type="ARBA" id="ARBA00022839"/>
    </source>
</evidence>
<feature type="domain" description="Xrn1 helical" evidence="6">
    <location>
        <begin position="345"/>
        <end position="514"/>
    </location>
</feature>
<evidence type="ECO:0000256" key="4">
    <source>
        <dbReference type="ARBA" id="ARBA00038299"/>
    </source>
</evidence>
<dbReference type="AlphaFoldDB" id="A0A6C0DZF2"/>
<evidence type="ECO:0000313" key="7">
    <source>
        <dbReference type="EMBL" id="QHT21868.1"/>
    </source>
</evidence>
<evidence type="ECO:0000256" key="1">
    <source>
        <dbReference type="ARBA" id="ARBA00022722"/>
    </source>
</evidence>